<keyword evidence="2 5" id="KW-0647">Proteasome</keyword>
<dbReference type="InterPro" id="IPR002035">
    <property type="entry name" value="VWF_A"/>
</dbReference>
<dbReference type="InterPro" id="IPR036465">
    <property type="entry name" value="vWFA_dom_sf"/>
</dbReference>
<dbReference type="AlphaFoldDB" id="A0AAV7YQT9"/>
<feature type="compositionally biased region" description="Low complexity" evidence="3">
    <location>
        <begin position="239"/>
        <end position="250"/>
    </location>
</feature>
<proteinExistence type="inferred from homology"/>
<evidence type="ECO:0000256" key="1">
    <source>
        <dbReference type="ARBA" id="ARBA00005574"/>
    </source>
</evidence>
<dbReference type="InterPro" id="IPR003903">
    <property type="entry name" value="UIM_dom"/>
</dbReference>
<evidence type="ECO:0000313" key="5">
    <source>
        <dbReference type="EMBL" id="KAJ3432143.1"/>
    </source>
</evidence>
<dbReference type="GO" id="GO:0008540">
    <property type="term" value="C:proteasome regulatory particle, base subcomplex"/>
    <property type="evidence" value="ECO:0007669"/>
    <property type="project" value="TreeGrafter"/>
</dbReference>
<protein>
    <submittedName>
        <fullName evidence="5">26s proteasome non-atpase regulatory subunit</fullName>
    </submittedName>
</protein>
<sequence>MVLEACVILIDNSDHSRNGDFAPNRFLSQIDSISFIAGTKIQQNRVNTVGILSMSGRRPNLVLAPTNDVGQVLIATNKIQIEGKMDLISSIEIAQLSLKHRSNKEHAQRIIMFVASPLEEKKEDLEKIGSQLRKASISIDVINFGETERNEEKLSSLIDNANSGDNCHLLSVPTSTGIILADQIQGSGIFSSSSGGMGGDYGGGFGGGGYGGGMVDPNVDPELAMVLQMSLEEERQRQSRLQQENNNENNNKNKETETDQEQKEEEKKMALEETEKGSQNSNQNESIDQEGEGDMFSQLEGLTEEEQMELIMKMSLEEMGNEEFEQLGMTKEEEEEKEKDPEVQNALQDEDLVDSILLSLPGVDPENEEITETIKNIKNEDNDKEEKDKEKEKEKEND</sequence>
<evidence type="ECO:0000313" key="6">
    <source>
        <dbReference type="Proteomes" id="UP001146793"/>
    </source>
</evidence>
<dbReference type="PANTHER" id="PTHR10223">
    <property type="entry name" value="26S PROTEASOME NON-ATPASE REGULATORY SUBUNIT 4"/>
    <property type="match status" value="1"/>
</dbReference>
<comment type="similarity">
    <text evidence="1">Belongs to the proteasome subunit S5A family.</text>
</comment>
<dbReference type="EMBL" id="JANTQA010000047">
    <property type="protein sequence ID" value="KAJ3432143.1"/>
    <property type="molecule type" value="Genomic_DNA"/>
</dbReference>
<evidence type="ECO:0000259" key="4">
    <source>
        <dbReference type="PROSITE" id="PS50234"/>
    </source>
</evidence>
<dbReference type="GO" id="GO:0005634">
    <property type="term" value="C:nucleus"/>
    <property type="evidence" value="ECO:0007669"/>
    <property type="project" value="TreeGrafter"/>
</dbReference>
<dbReference type="PANTHER" id="PTHR10223:SF0">
    <property type="entry name" value="26S PROTEASOME NON-ATPASE REGULATORY SUBUNIT 4"/>
    <property type="match status" value="1"/>
</dbReference>
<dbReference type="SUPFAM" id="SSF53300">
    <property type="entry name" value="vWA-like"/>
    <property type="match status" value="1"/>
</dbReference>
<feature type="compositionally biased region" description="Polar residues" evidence="3">
    <location>
        <begin position="277"/>
        <end position="286"/>
    </location>
</feature>
<accession>A0AAV7YQT9</accession>
<dbReference type="SMART" id="SM00726">
    <property type="entry name" value="UIM"/>
    <property type="match status" value="2"/>
</dbReference>
<dbReference type="PROSITE" id="PS50234">
    <property type="entry name" value="VWFA"/>
    <property type="match status" value="1"/>
</dbReference>
<dbReference type="GO" id="GO:0005829">
    <property type="term" value="C:cytosol"/>
    <property type="evidence" value="ECO:0007669"/>
    <property type="project" value="TreeGrafter"/>
</dbReference>
<feature type="domain" description="VWFA" evidence="4">
    <location>
        <begin position="5"/>
        <end position="193"/>
    </location>
</feature>
<reference evidence="5" key="1">
    <citation type="submission" date="2022-08" db="EMBL/GenBank/DDBJ databases">
        <title>Novel sulphate-reducing endosymbionts in the free-living metamonad Anaeramoeba.</title>
        <authorList>
            <person name="Jerlstrom-Hultqvist J."/>
            <person name="Cepicka I."/>
            <person name="Gallot-Lavallee L."/>
            <person name="Salas-Leiva D."/>
            <person name="Curtis B.A."/>
            <person name="Zahonova K."/>
            <person name="Pipaliya S."/>
            <person name="Dacks J."/>
            <person name="Roger A.J."/>
        </authorList>
    </citation>
    <scope>NUCLEOTIDE SEQUENCE</scope>
    <source>
        <strain evidence="5">Busselton2</strain>
    </source>
</reference>
<dbReference type="InterPro" id="IPR027040">
    <property type="entry name" value="PSMD4"/>
</dbReference>
<feature type="compositionally biased region" description="Basic and acidic residues" evidence="3">
    <location>
        <begin position="375"/>
        <end position="398"/>
    </location>
</feature>
<comment type="caution">
    <text evidence="5">The sequence shown here is derived from an EMBL/GenBank/DDBJ whole genome shotgun (WGS) entry which is preliminary data.</text>
</comment>
<evidence type="ECO:0000256" key="3">
    <source>
        <dbReference type="SAM" id="MobiDB-lite"/>
    </source>
</evidence>
<dbReference type="FunFam" id="3.40.50.410:FF:000005">
    <property type="entry name" value="26S proteasome non-ATPase regulatory subunit 4"/>
    <property type="match status" value="1"/>
</dbReference>
<dbReference type="Proteomes" id="UP001146793">
    <property type="component" value="Unassembled WGS sequence"/>
</dbReference>
<feature type="region of interest" description="Disordered" evidence="3">
    <location>
        <begin position="319"/>
        <end position="398"/>
    </location>
</feature>
<dbReference type="Gene3D" id="1.10.287.3990">
    <property type="match status" value="1"/>
</dbReference>
<dbReference type="Gene3D" id="3.40.50.410">
    <property type="entry name" value="von Willebrand factor, type A domain"/>
    <property type="match status" value="1"/>
</dbReference>
<dbReference type="PROSITE" id="PS50330">
    <property type="entry name" value="UIM"/>
    <property type="match status" value="1"/>
</dbReference>
<organism evidence="5 6">
    <name type="scientific">Anaeramoeba flamelloides</name>
    <dbReference type="NCBI Taxonomy" id="1746091"/>
    <lineage>
        <taxon>Eukaryota</taxon>
        <taxon>Metamonada</taxon>
        <taxon>Anaeramoebidae</taxon>
        <taxon>Anaeramoeba</taxon>
    </lineage>
</organism>
<feature type="compositionally biased region" description="Basic and acidic residues" evidence="3">
    <location>
        <begin position="251"/>
        <end position="276"/>
    </location>
</feature>
<name>A0AAV7YQT9_9EUKA</name>
<dbReference type="GO" id="GO:0043161">
    <property type="term" value="P:proteasome-mediated ubiquitin-dependent protein catabolic process"/>
    <property type="evidence" value="ECO:0007669"/>
    <property type="project" value="TreeGrafter"/>
</dbReference>
<feature type="region of interest" description="Disordered" evidence="3">
    <location>
        <begin position="232"/>
        <end position="291"/>
    </location>
</feature>
<dbReference type="Pfam" id="PF13519">
    <property type="entry name" value="VWA_2"/>
    <property type="match status" value="1"/>
</dbReference>
<gene>
    <name evidence="5" type="ORF">M0812_21074</name>
</gene>
<dbReference type="GO" id="GO:0031593">
    <property type="term" value="F:polyubiquitin modification-dependent protein binding"/>
    <property type="evidence" value="ECO:0007669"/>
    <property type="project" value="TreeGrafter"/>
</dbReference>
<evidence type="ECO:0000256" key="2">
    <source>
        <dbReference type="ARBA" id="ARBA00022942"/>
    </source>
</evidence>